<name>A0A1H5FC03_PSEAG</name>
<dbReference type="EMBL" id="FNSC01000001">
    <property type="protein sequence ID" value="SEE00921.1"/>
    <property type="molecule type" value="Genomic_DNA"/>
</dbReference>
<accession>A0A1H5FC03</accession>
<sequence>MAKQGRKPAHLCIQDGKDNRQRIWDVLRQYPEGISCYSVSRRTNITDETVKTYISCLRKGGFLGRVAGIGELAEFRLIKDTGAEAPRLRLDGTPSLQGRGTEAMWRTLRIMDSVNASELATNASAASATSLATAKNYLKWLNWAGYLEVVSPSRPGRQARYRLARGMHTGPHAPVIQRSGQLYDPNLSEIMFIRRPRRQKDDS</sequence>
<keyword evidence="2" id="KW-1185">Reference proteome</keyword>
<dbReference type="AlphaFoldDB" id="A0A1H5FC03"/>
<protein>
    <recommendedName>
        <fullName evidence="3">Winged helix-turn-helix DNA-binding</fullName>
    </recommendedName>
</protein>
<organism evidence="1 2">
    <name type="scientific">Pseudomonas anguilliseptica</name>
    <dbReference type="NCBI Taxonomy" id="53406"/>
    <lineage>
        <taxon>Bacteria</taxon>
        <taxon>Pseudomonadati</taxon>
        <taxon>Pseudomonadota</taxon>
        <taxon>Gammaproteobacteria</taxon>
        <taxon>Pseudomonadales</taxon>
        <taxon>Pseudomonadaceae</taxon>
        <taxon>Pseudomonas</taxon>
    </lineage>
</organism>
<proteinExistence type="predicted"/>
<evidence type="ECO:0008006" key="3">
    <source>
        <dbReference type="Google" id="ProtNLM"/>
    </source>
</evidence>
<evidence type="ECO:0000313" key="1">
    <source>
        <dbReference type="EMBL" id="SEE00921.1"/>
    </source>
</evidence>
<dbReference type="STRING" id="53406.SAMN05421553_3830"/>
<dbReference type="RefSeq" id="WP_090385860.1">
    <property type="nucleotide sequence ID" value="NZ_CP156749.1"/>
</dbReference>
<gene>
    <name evidence="1" type="ORF">SAMN05421553_3830</name>
</gene>
<dbReference type="Proteomes" id="UP000242849">
    <property type="component" value="Unassembled WGS sequence"/>
</dbReference>
<dbReference type="OrthoDB" id="8080957at2"/>
<evidence type="ECO:0000313" key="2">
    <source>
        <dbReference type="Proteomes" id="UP000242849"/>
    </source>
</evidence>
<reference evidence="2" key="1">
    <citation type="submission" date="2016-10" db="EMBL/GenBank/DDBJ databases">
        <authorList>
            <person name="Varghese N."/>
            <person name="Submissions S."/>
        </authorList>
    </citation>
    <scope>NUCLEOTIDE SEQUENCE [LARGE SCALE GENOMIC DNA]</scope>
    <source>
        <strain evidence="2">DSM 12111</strain>
    </source>
</reference>